<dbReference type="InterPro" id="IPR014790">
    <property type="entry name" value="MutL_C"/>
</dbReference>
<dbReference type="OMA" id="NKWPMFY"/>
<dbReference type="EMBL" id="DS027054">
    <property type="protein sequence ID" value="EAW10111.1"/>
    <property type="molecule type" value="Genomic_DNA"/>
</dbReference>
<dbReference type="Gene3D" id="3.30.1540.20">
    <property type="entry name" value="MutL, C-terminal domain, dimerisation subdomain"/>
    <property type="match status" value="1"/>
</dbReference>
<feature type="compositionally biased region" description="Polar residues" evidence="3">
    <location>
        <begin position="397"/>
        <end position="409"/>
    </location>
</feature>
<dbReference type="PANTHER" id="PTHR10073:SF47">
    <property type="entry name" value="DNA MISMATCH REPAIR PROTEIN MLH3"/>
    <property type="match status" value="1"/>
</dbReference>
<dbReference type="SUPFAM" id="SSF55874">
    <property type="entry name" value="ATPase domain of HSP90 chaperone/DNA topoisomerase II/histidine kinase"/>
    <property type="match status" value="1"/>
</dbReference>
<keyword evidence="6" id="KW-1185">Reference proteome</keyword>
<dbReference type="GO" id="GO:0005524">
    <property type="term" value="F:ATP binding"/>
    <property type="evidence" value="ECO:0007669"/>
    <property type="project" value="InterPro"/>
</dbReference>
<reference evidence="5 6" key="1">
    <citation type="journal article" date="2008" name="PLoS Genet.">
        <title>Genomic islands in the pathogenic filamentous fungus Aspergillus fumigatus.</title>
        <authorList>
            <person name="Fedorova N.D."/>
            <person name="Khaldi N."/>
            <person name="Joardar V.S."/>
            <person name="Maiti R."/>
            <person name="Amedeo P."/>
            <person name="Anderson M.J."/>
            <person name="Crabtree J."/>
            <person name="Silva J.C."/>
            <person name="Badger J.H."/>
            <person name="Albarraq A."/>
            <person name="Angiuoli S."/>
            <person name="Bussey H."/>
            <person name="Bowyer P."/>
            <person name="Cotty P.J."/>
            <person name="Dyer P.S."/>
            <person name="Egan A."/>
            <person name="Galens K."/>
            <person name="Fraser-Liggett C.M."/>
            <person name="Haas B.J."/>
            <person name="Inman J.M."/>
            <person name="Kent R."/>
            <person name="Lemieux S."/>
            <person name="Malavazi I."/>
            <person name="Orvis J."/>
            <person name="Roemer T."/>
            <person name="Ronning C.M."/>
            <person name="Sundaram J.P."/>
            <person name="Sutton G."/>
            <person name="Turner G."/>
            <person name="Venter J.C."/>
            <person name="White O.R."/>
            <person name="Whitty B.R."/>
            <person name="Youngman P."/>
            <person name="Wolfe K.H."/>
            <person name="Goldman G.H."/>
            <person name="Wortman J.R."/>
            <person name="Jiang B."/>
            <person name="Denning D.W."/>
            <person name="Nierman W.C."/>
        </authorList>
    </citation>
    <scope>NUCLEOTIDE SEQUENCE [LARGE SCALE GENOMIC DNA]</scope>
    <source>
        <strain evidence="6">ATCC 1007 / CBS 513.65 / DSM 816 / NCTC 3887 / NRRL 1</strain>
    </source>
</reference>
<dbReference type="GO" id="GO:0016887">
    <property type="term" value="F:ATP hydrolysis activity"/>
    <property type="evidence" value="ECO:0007669"/>
    <property type="project" value="InterPro"/>
</dbReference>
<comment type="similarity">
    <text evidence="1">Belongs to the DNA mismatch repair MutL/HexB family.</text>
</comment>
<keyword evidence="2" id="KW-0175">Coiled coil</keyword>
<dbReference type="InterPro" id="IPR038973">
    <property type="entry name" value="MutL/Mlh/Pms-like"/>
</dbReference>
<dbReference type="GO" id="GO:0140664">
    <property type="term" value="F:ATP-dependent DNA damage sensor activity"/>
    <property type="evidence" value="ECO:0007669"/>
    <property type="project" value="InterPro"/>
</dbReference>
<organism evidence="5 6">
    <name type="scientific">Aspergillus clavatus (strain ATCC 1007 / CBS 513.65 / DSM 816 / NCTC 3887 / NRRL 1 / QM 1276 / 107)</name>
    <dbReference type="NCBI Taxonomy" id="344612"/>
    <lineage>
        <taxon>Eukaryota</taxon>
        <taxon>Fungi</taxon>
        <taxon>Dikarya</taxon>
        <taxon>Ascomycota</taxon>
        <taxon>Pezizomycotina</taxon>
        <taxon>Eurotiomycetes</taxon>
        <taxon>Eurotiomycetidae</taxon>
        <taxon>Eurotiales</taxon>
        <taxon>Aspergillaceae</taxon>
        <taxon>Aspergillus</taxon>
        <taxon>Aspergillus subgen. Fumigati</taxon>
    </lineage>
</organism>
<feature type="compositionally biased region" description="Basic residues" evidence="3">
    <location>
        <begin position="387"/>
        <end position="396"/>
    </location>
</feature>
<dbReference type="PANTHER" id="PTHR10073">
    <property type="entry name" value="DNA MISMATCH REPAIR PROTEIN MLH, PMS, MUTL"/>
    <property type="match status" value="1"/>
</dbReference>
<dbReference type="OrthoDB" id="429932at2759"/>
<feature type="domain" description="MutL C-terminal dimerisation" evidence="4">
    <location>
        <begin position="652"/>
        <end position="840"/>
    </location>
</feature>
<evidence type="ECO:0000313" key="6">
    <source>
        <dbReference type="Proteomes" id="UP000006701"/>
    </source>
</evidence>
<dbReference type="InterPro" id="IPR042120">
    <property type="entry name" value="MutL_C_dimsub"/>
</dbReference>
<sequence>MPLDDHKIRPLPPDAVAKIKSSTSITHLNGVIVELVKNALDANARTVFVTVDIQRGGCMVEDDGDGIPPSEFGSQGGLGKAHHTSKLHLQNAVHGQSGSFLASLASLSLLTVTSHHFREDSTNSIIFHHSTPIARLTPAPATHHLRFSGHGTCVTVNDLFGNMPVRVKSRALALQKLDELERQWDDLRQLLIALMLANDGLTKLVVLTTGEERRLMIRSQLGNQGATGEVDMLRITSILTQAGLLEAQNAGRWESVSACVSGISVYAAISPVPSPTKKVQFISFGIHSVFPRQNTNLLYTEINRLFALSDFGGTAPFSSHGNASPRSMGKTANKWPMFYIRIVVDRPREFCNSSHETVPESNNSIQRVMDVVTAMVIEFLRQHGLRPRAKARKRNTSQRLASNQSSVASERSLEQPVRPYGRPSGTEDAFGGQLKLPSFKRPASGGIGADFANWSRVKSAKEPFNTYDTPVGLKNARAGLLEDGNGSQVPSSPKMDGCLASKRTETGEESESGVDMVIPWVDPYTGRTHWVDSRTGQSVNRKSSMTATLDKERPRLTGTFHGLRMSDQSRPASSEGRNHWVENLLDGWTNPAYSRPEQPINTIDDGRRFGHLSNTTTMRPDDTSGEYCRLEDLGLGKFRGKIHEQDLATAEIIAQVDRNFILARIGDAQRSRSSLILVDQHAADERCRVEHLFGGLFADNDNSLCPIHTIRIDPITFEIPLTEASLFGQYAGVLASWGVGYTVTQGPGGRATVHVGFLPTLIAERCRVENSLVIDLIRSEIWQREDERHGPLTVEMRSREEAARDIEPRWVDRLQACPRGIIDLLNSRACRTAIMFNDVLTVDECQSLVSRLRQCVLPFQCAHGRPSMVPILDLREADGSAMLGGRDECEYEMTEGCGPRSFVEAFQSWQSRG</sequence>
<evidence type="ECO:0000259" key="4">
    <source>
        <dbReference type="SMART" id="SM00853"/>
    </source>
</evidence>
<dbReference type="RefSeq" id="XP_001271537.1">
    <property type="nucleotide sequence ID" value="XM_001271536.1"/>
</dbReference>
<accession>A1CGV6</accession>
<feature type="coiled-coil region" evidence="2">
    <location>
        <begin position="170"/>
        <end position="197"/>
    </location>
</feature>
<dbReference type="Pfam" id="PF13589">
    <property type="entry name" value="HATPase_c_3"/>
    <property type="match status" value="1"/>
</dbReference>
<evidence type="ECO:0000256" key="1">
    <source>
        <dbReference type="ARBA" id="ARBA00006082"/>
    </source>
</evidence>
<dbReference type="GeneID" id="4704155"/>
<dbReference type="SMART" id="SM00853">
    <property type="entry name" value="MutL_C"/>
    <property type="match status" value="1"/>
</dbReference>
<dbReference type="eggNOG" id="KOG1977">
    <property type="taxonomic scope" value="Eukaryota"/>
</dbReference>
<dbReference type="eggNOG" id="KOG1978">
    <property type="taxonomic scope" value="Eukaryota"/>
</dbReference>
<evidence type="ECO:0000256" key="3">
    <source>
        <dbReference type="SAM" id="MobiDB-lite"/>
    </source>
</evidence>
<dbReference type="GO" id="GO:0032300">
    <property type="term" value="C:mismatch repair complex"/>
    <property type="evidence" value="ECO:0007669"/>
    <property type="project" value="InterPro"/>
</dbReference>
<dbReference type="GO" id="GO:0006298">
    <property type="term" value="P:mismatch repair"/>
    <property type="evidence" value="ECO:0007669"/>
    <property type="project" value="InterPro"/>
</dbReference>
<dbReference type="InterPro" id="IPR036890">
    <property type="entry name" value="HATPase_C_sf"/>
</dbReference>
<dbReference type="STRING" id="344612.A1CGV6"/>
<gene>
    <name evidence="5" type="ORF">ACLA_045760</name>
</gene>
<dbReference type="AlphaFoldDB" id="A1CGV6"/>
<name>A1CGV6_ASPCL</name>
<protein>
    <submittedName>
        <fullName evidence="5">DNA mismatch repair protein (Mlh3), putative</fullName>
    </submittedName>
</protein>
<feature type="region of interest" description="Disordered" evidence="3">
    <location>
        <begin position="387"/>
        <end position="437"/>
    </location>
</feature>
<evidence type="ECO:0000256" key="2">
    <source>
        <dbReference type="SAM" id="Coils"/>
    </source>
</evidence>
<dbReference type="SUPFAM" id="SSF118116">
    <property type="entry name" value="DNA mismatch repair protein MutL"/>
    <property type="match status" value="1"/>
</dbReference>
<dbReference type="KEGG" id="act:ACLA_045760"/>
<proteinExistence type="inferred from homology"/>
<dbReference type="VEuPathDB" id="FungiDB:ACLA_045760"/>
<dbReference type="Gene3D" id="3.30.565.10">
    <property type="entry name" value="Histidine kinase-like ATPase, C-terminal domain"/>
    <property type="match status" value="1"/>
</dbReference>
<dbReference type="HOGENOM" id="CLU_005415_0_0_1"/>
<dbReference type="InterPro" id="IPR037198">
    <property type="entry name" value="MutL_C_sf"/>
</dbReference>
<evidence type="ECO:0000313" key="5">
    <source>
        <dbReference type="EMBL" id="EAW10111.1"/>
    </source>
</evidence>
<dbReference type="Proteomes" id="UP000006701">
    <property type="component" value="Unassembled WGS sequence"/>
</dbReference>